<dbReference type="SUPFAM" id="SSF103473">
    <property type="entry name" value="MFS general substrate transporter"/>
    <property type="match status" value="1"/>
</dbReference>
<dbReference type="Proteomes" id="UP001386437">
    <property type="component" value="Unassembled WGS sequence"/>
</dbReference>
<reference evidence="2 3" key="1">
    <citation type="journal article" date="2022" name="Arch. Microbiol.">
        <title>Paraburkholderia bengalensis sp. nov. isolated from roots of Oryza sativa, IR64.</title>
        <authorList>
            <person name="Nag P."/>
            <person name="Mondal N."/>
            <person name="Sarkar J."/>
            <person name="Das S."/>
        </authorList>
    </citation>
    <scope>NUCLEOTIDE SEQUENCE [LARGE SCALE GENOMIC DNA]</scope>
    <source>
        <strain evidence="2 3">IR64_4_BI</strain>
    </source>
</reference>
<dbReference type="RefSeq" id="WP_336601653.1">
    <property type="nucleotide sequence ID" value="NZ_JACFYJ010000092.1"/>
</dbReference>
<keyword evidence="3" id="KW-1185">Reference proteome</keyword>
<evidence type="ECO:0000313" key="2">
    <source>
        <dbReference type="EMBL" id="MEI6001994.1"/>
    </source>
</evidence>
<accession>A0ABU8J2V0</accession>
<evidence type="ECO:0000313" key="3">
    <source>
        <dbReference type="Proteomes" id="UP001386437"/>
    </source>
</evidence>
<keyword evidence="1" id="KW-1133">Transmembrane helix</keyword>
<dbReference type="InterPro" id="IPR036259">
    <property type="entry name" value="MFS_trans_sf"/>
</dbReference>
<comment type="caution">
    <text evidence="2">The sequence shown here is derived from an EMBL/GenBank/DDBJ whole genome shotgun (WGS) entry which is preliminary data.</text>
</comment>
<organism evidence="2 3">
    <name type="scientific">Paraburkholderia bengalensis</name>
    <dbReference type="NCBI Taxonomy" id="2747562"/>
    <lineage>
        <taxon>Bacteria</taxon>
        <taxon>Pseudomonadati</taxon>
        <taxon>Pseudomonadota</taxon>
        <taxon>Betaproteobacteria</taxon>
        <taxon>Burkholderiales</taxon>
        <taxon>Burkholderiaceae</taxon>
        <taxon>Paraburkholderia</taxon>
    </lineage>
</organism>
<dbReference type="EMBL" id="JACFYJ010000092">
    <property type="protein sequence ID" value="MEI6001994.1"/>
    <property type="molecule type" value="Genomic_DNA"/>
</dbReference>
<keyword evidence="1" id="KW-0812">Transmembrane</keyword>
<gene>
    <name evidence="2" type="ORF">H3V53_34155</name>
</gene>
<feature type="transmembrane region" description="Helical" evidence="1">
    <location>
        <begin position="30"/>
        <end position="48"/>
    </location>
</feature>
<evidence type="ECO:0008006" key="4">
    <source>
        <dbReference type="Google" id="ProtNLM"/>
    </source>
</evidence>
<sequence>MSSIGVIRGFVSPTLLGFIKTQTGSLSNGIYFIAAVMVVGGLAVLLALPRNAVRVGSVALGKLKNESGSH</sequence>
<protein>
    <recommendedName>
        <fullName evidence="4">Major facilitator superfamily (MFS) profile domain-containing protein</fullName>
    </recommendedName>
</protein>
<keyword evidence="1" id="KW-0472">Membrane</keyword>
<proteinExistence type="predicted"/>
<evidence type="ECO:0000256" key="1">
    <source>
        <dbReference type="SAM" id="Phobius"/>
    </source>
</evidence>
<name>A0ABU8J2V0_9BURK</name>